<comment type="caution">
    <text evidence="1">The sequence shown here is derived from an EMBL/GenBank/DDBJ whole genome shotgun (WGS) entry which is preliminary data.</text>
</comment>
<dbReference type="EMBL" id="JAPWTJ010000052">
    <property type="protein sequence ID" value="KAJ8984001.1"/>
    <property type="molecule type" value="Genomic_DNA"/>
</dbReference>
<sequence length="232" mass="26316">MGLGKLPSGEQESGEQIESYIATLALPLQLNQKTLKNSIVKLSVAIDAYLRRLLVLVFTHPTGCQRLVDPSKKNELQYKQDLNILYHVLQAFPGQNNTWKIVGSDISRVTKEPENNMIEELKGIITAVMWEPERITQESFPEKDTGWHTLNQENKPAVGMWTTVPKSAEPISFSSALLWARQVGDAAKLGYEVIFRQPRLHEMFSDTPWEVEACDTTFGRSFLIIVNKYLLL</sequence>
<proteinExistence type="predicted"/>
<reference evidence="1" key="1">
    <citation type="journal article" date="2023" name="Insect Mol. Biol.">
        <title>Genome sequencing provides insights into the evolution of gene families encoding plant cell wall-degrading enzymes in longhorned beetles.</title>
        <authorList>
            <person name="Shin N.R."/>
            <person name="Okamura Y."/>
            <person name="Kirsch R."/>
            <person name="Pauchet Y."/>
        </authorList>
    </citation>
    <scope>NUCLEOTIDE SEQUENCE</scope>
    <source>
        <strain evidence="1">MMC_N1</strain>
    </source>
</reference>
<organism evidence="1 2">
    <name type="scientific">Molorchus minor</name>
    <dbReference type="NCBI Taxonomy" id="1323400"/>
    <lineage>
        <taxon>Eukaryota</taxon>
        <taxon>Metazoa</taxon>
        <taxon>Ecdysozoa</taxon>
        <taxon>Arthropoda</taxon>
        <taxon>Hexapoda</taxon>
        <taxon>Insecta</taxon>
        <taxon>Pterygota</taxon>
        <taxon>Neoptera</taxon>
        <taxon>Endopterygota</taxon>
        <taxon>Coleoptera</taxon>
        <taxon>Polyphaga</taxon>
        <taxon>Cucujiformia</taxon>
        <taxon>Chrysomeloidea</taxon>
        <taxon>Cerambycidae</taxon>
        <taxon>Lamiinae</taxon>
        <taxon>Monochamini</taxon>
        <taxon>Molorchus</taxon>
    </lineage>
</organism>
<dbReference type="Proteomes" id="UP001162164">
    <property type="component" value="Unassembled WGS sequence"/>
</dbReference>
<gene>
    <name evidence="1" type="ORF">NQ317_006854</name>
</gene>
<dbReference type="PANTHER" id="PTHR46145:SF4">
    <property type="entry name" value="HEPARANASE"/>
    <property type="match status" value="1"/>
</dbReference>
<evidence type="ECO:0000313" key="1">
    <source>
        <dbReference type="EMBL" id="KAJ8984001.1"/>
    </source>
</evidence>
<protein>
    <submittedName>
        <fullName evidence="1">Uncharacterized protein</fullName>
    </submittedName>
</protein>
<accession>A0ABQ9K066</accession>
<keyword evidence="2" id="KW-1185">Reference proteome</keyword>
<evidence type="ECO:0000313" key="2">
    <source>
        <dbReference type="Proteomes" id="UP001162164"/>
    </source>
</evidence>
<dbReference type="PANTHER" id="PTHR46145">
    <property type="entry name" value="HEPARANASE"/>
    <property type="match status" value="1"/>
</dbReference>
<name>A0ABQ9K066_9CUCU</name>